<dbReference type="EMBL" id="SPUM01000094">
    <property type="protein sequence ID" value="TFW31298.1"/>
    <property type="molecule type" value="Genomic_DNA"/>
</dbReference>
<dbReference type="Gene3D" id="3.90.550.10">
    <property type="entry name" value="Spore Coat Polysaccharide Biosynthesis Protein SpsA, Chain A"/>
    <property type="match status" value="1"/>
</dbReference>
<evidence type="ECO:0000313" key="3">
    <source>
        <dbReference type="Proteomes" id="UP000297258"/>
    </source>
</evidence>
<organism evidence="2 3">
    <name type="scientific">Massilia horti</name>
    <dbReference type="NCBI Taxonomy" id="2562153"/>
    <lineage>
        <taxon>Bacteria</taxon>
        <taxon>Pseudomonadati</taxon>
        <taxon>Pseudomonadota</taxon>
        <taxon>Betaproteobacteria</taxon>
        <taxon>Burkholderiales</taxon>
        <taxon>Oxalobacteraceae</taxon>
        <taxon>Telluria group</taxon>
        <taxon>Massilia</taxon>
    </lineage>
</organism>
<feature type="domain" description="Glycosyltransferase 2-like" evidence="1">
    <location>
        <begin position="10"/>
        <end position="126"/>
    </location>
</feature>
<dbReference type="RefSeq" id="WP_135190339.1">
    <property type="nucleotide sequence ID" value="NZ_SPUM01000094.1"/>
</dbReference>
<keyword evidence="2" id="KW-0808">Transferase</keyword>
<dbReference type="OrthoDB" id="9802649at2"/>
<reference evidence="2 3" key="1">
    <citation type="submission" date="2019-03" db="EMBL/GenBank/DDBJ databases">
        <title>Draft genome of Massilia hortus sp. nov., a novel bacterial species of the Oxalobacteraceae family.</title>
        <authorList>
            <person name="Peta V."/>
            <person name="Raths R."/>
            <person name="Bucking H."/>
        </authorList>
    </citation>
    <scope>NUCLEOTIDE SEQUENCE [LARGE SCALE GENOMIC DNA]</scope>
    <source>
        <strain evidence="2 3">ONC3</strain>
    </source>
</reference>
<dbReference type="AlphaFoldDB" id="A0A4Y9T1C1"/>
<evidence type="ECO:0000259" key="1">
    <source>
        <dbReference type="Pfam" id="PF00535"/>
    </source>
</evidence>
<dbReference type="InterPro" id="IPR029044">
    <property type="entry name" value="Nucleotide-diphossugar_trans"/>
</dbReference>
<dbReference type="GO" id="GO:0016740">
    <property type="term" value="F:transferase activity"/>
    <property type="evidence" value="ECO:0007669"/>
    <property type="project" value="UniProtKB-KW"/>
</dbReference>
<gene>
    <name evidence="2" type="ORF">E4O92_13930</name>
</gene>
<protein>
    <submittedName>
        <fullName evidence="2">Glycosyltransferase family 2 protein</fullName>
    </submittedName>
</protein>
<dbReference type="PANTHER" id="PTHR43685">
    <property type="entry name" value="GLYCOSYLTRANSFERASE"/>
    <property type="match status" value="1"/>
</dbReference>
<sequence length="619" mass="70147">MASTSVPRVSVLIPTFEQAHFIRRALHSLFAQSLVDWEAVVIDDGSLDHTLEAVAPWLADSRLRYVRLARNSGLGAALNVGLAQTHAPLVAYLPSDDVFYRDHLALLAACLERASQAVLACSGVRHHYNRSAPGQIPGGWLQLAQCMHRRTPDRWTERDELESDDLERLFWGRLRARGSVVESGVVTCEWVDHPHQRHKLMQEPVGGINPFRQHYRVIQPLRFHTSVGNAIDEPGQYRAPRKRPHAPLAEDGLKILLVGELAYNADRVLALEEQGHALYGLWTRQPYWFNTVGPLPFGHVEDLPYDNWREAVMRVQPDLIYALLNWQAVPFAHEVLVATPGIPFVWHFKEGPFICIEKGSWPQLVDLFRYSDGHIFSSPEMRDWFDTVVPGLSRSRPCHVLDGDLPKRDWFDTRRSPLLSSTEGEVHTVVPGRPIGLHPHTMAELAGQGVHLHFYGDFTHGQWREWIAKCRTLAPRHLHLHAHVDQDRWVAEFSRYDAGWLHAFASENGGEIRRANWDDLNYPARIATLAMAGLPLIQRTNDGAVVATQALARRLGIGVFYDSIEELGAKLHDHDNMGRLRARMWDQRCQFCFDNHVPALVAFFRKVVAGAGSGRRVAE</sequence>
<dbReference type="CDD" id="cd00761">
    <property type="entry name" value="Glyco_tranf_GTA_type"/>
    <property type="match status" value="1"/>
</dbReference>
<dbReference type="SUPFAM" id="SSF53448">
    <property type="entry name" value="Nucleotide-diphospho-sugar transferases"/>
    <property type="match status" value="1"/>
</dbReference>
<name>A0A4Y9T1C1_9BURK</name>
<dbReference type="PANTHER" id="PTHR43685:SF11">
    <property type="entry name" value="GLYCOSYLTRANSFERASE TAGX-RELATED"/>
    <property type="match status" value="1"/>
</dbReference>
<keyword evidence="3" id="KW-1185">Reference proteome</keyword>
<dbReference type="Pfam" id="PF00535">
    <property type="entry name" value="Glycos_transf_2"/>
    <property type="match status" value="1"/>
</dbReference>
<proteinExistence type="predicted"/>
<evidence type="ECO:0000313" key="2">
    <source>
        <dbReference type="EMBL" id="TFW31298.1"/>
    </source>
</evidence>
<dbReference type="InterPro" id="IPR001173">
    <property type="entry name" value="Glyco_trans_2-like"/>
</dbReference>
<dbReference type="InterPro" id="IPR050834">
    <property type="entry name" value="Glycosyltransf_2"/>
</dbReference>
<accession>A0A4Y9T1C1</accession>
<comment type="caution">
    <text evidence="2">The sequence shown here is derived from an EMBL/GenBank/DDBJ whole genome shotgun (WGS) entry which is preliminary data.</text>
</comment>
<dbReference type="Proteomes" id="UP000297258">
    <property type="component" value="Unassembled WGS sequence"/>
</dbReference>